<proteinExistence type="predicted"/>
<dbReference type="Proteomes" id="UP001598673">
    <property type="component" value="Unassembled WGS sequence"/>
</dbReference>
<accession>A0ABW6G275</accession>
<name>A0ABW6G275_9PSEU</name>
<dbReference type="RefSeq" id="WP_258937947.1">
    <property type="nucleotide sequence ID" value="NZ_JANBBF010000013.1"/>
</dbReference>
<dbReference type="EMBL" id="JBHXCV010000004">
    <property type="protein sequence ID" value="MFD6793303.1"/>
    <property type="molecule type" value="Genomic_DNA"/>
</dbReference>
<feature type="region of interest" description="Disordered" evidence="1">
    <location>
        <begin position="55"/>
        <end position="84"/>
    </location>
</feature>
<sequence length="84" mass="9194">MSSFDVLARYGTGALLRFAAAVALFLVLHLIRIPLVLAARVLEVGMRRADGFATRQASQAPDGPINHFFAENTTTSREDTRVYA</sequence>
<feature type="transmembrane region" description="Helical" evidence="2">
    <location>
        <begin position="15"/>
        <end position="38"/>
    </location>
</feature>
<evidence type="ECO:0000256" key="1">
    <source>
        <dbReference type="SAM" id="MobiDB-lite"/>
    </source>
</evidence>
<keyword evidence="2" id="KW-0812">Transmembrane</keyword>
<evidence type="ECO:0000256" key="2">
    <source>
        <dbReference type="SAM" id="Phobius"/>
    </source>
</evidence>
<protein>
    <submittedName>
        <fullName evidence="3">Uncharacterized protein</fullName>
    </submittedName>
</protein>
<evidence type="ECO:0000313" key="3">
    <source>
        <dbReference type="EMBL" id="MFD6793303.1"/>
    </source>
</evidence>
<gene>
    <name evidence="3" type="ORF">ACFWGY_08200</name>
</gene>
<comment type="caution">
    <text evidence="3">The sequence shown here is derived from an EMBL/GenBank/DDBJ whole genome shotgun (WGS) entry which is preliminary data.</text>
</comment>
<organism evidence="3 4">
    <name type="scientific">Prauserella salsuginis</name>
    <dbReference type="NCBI Taxonomy" id="387889"/>
    <lineage>
        <taxon>Bacteria</taxon>
        <taxon>Bacillati</taxon>
        <taxon>Actinomycetota</taxon>
        <taxon>Actinomycetes</taxon>
        <taxon>Pseudonocardiales</taxon>
        <taxon>Pseudonocardiaceae</taxon>
        <taxon>Prauserella</taxon>
        <taxon>Prauserella salsuginis group</taxon>
    </lineage>
</organism>
<keyword evidence="2" id="KW-1133">Transmembrane helix</keyword>
<reference evidence="3 4" key="1">
    <citation type="submission" date="2024-09" db="EMBL/GenBank/DDBJ databases">
        <title>The Natural Products Discovery Center: Release of the First 8490 Sequenced Strains for Exploring Actinobacteria Biosynthetic Diversity.</title>
        <authorList>
            <person name="Kalkreuter E."/>
            <person name="Kautsar S.A."/>
            <person name="Yang D."/>
            <person name="Bader C.D."/>
            <person name="Teijaro C.N."/>
            <person name="Fluegel L."/>
            <person name="Davis C.M."/>
            <person name="Simpson J.R."/>
            <person name="Lauterbach L."/>
            <person name="Steele A.D."/>
            <person name="Gui C."/>
            <person name="Meng S."/>
            <person name="Li G."/>
            <person name="Viehrig K."/>
            <person name="Ye F."/>
            <person name="Su P."/>
            <person name="Kiefer A.F."/>
            <person name="Nichols A."/>
            <person name="Cepeda A.J."/>
            <person name="Yan W."/>
            <person name="Fan B."/>
            <person name="Jiang Y."/>
            <person name="Adhikari A."/>
            <person name="Zheng C.-J."/>
            <person name="Schuster L."/>
            <person name="Cowan T.M."/>
            <person name="Smanski M.J."/>
            <person name="Chevrette M.G."/>
            <person name="De Carvalho L.P.S."/>
            <person name="Shen B."/>
        </authorList>
    </citation>
    <scope>NUCLEOTIDE SEQUENCE [LARGE SCALE GENOMIC DNA]</scope>
    <source>
        <strain evidence="3 4">NPDC060353</strain>
    </source>
</reference>
<evidence type="ECO:0000313" key="4">
    <source>
        <dbReference type="Proteomes" id="UP001598673"/>
    </source>
</evidence>
<keyword evidence="4" id="KW-1185">Reference proteome</keyword>
<keyword evidence="2" id="KW-0472">Membrane</keyword>